<gene>
    <name evidence="1" type="ORF">CLA01_42120</name>
</gene>
<organism evidence="1 2">
    <name type="scientific">Chryseobacterium lathyri</name>
    <dbReference type="NCBI Taxonomy" id="395933"/>
    <lineage>
        <taxon>Bacteria</taxon>
        <taxon>Pseudomonadati</taxon>
        <taxon>Bacteroidota</taxon>
        <taxon>Flavobacteriia</taxon>
        <taxon>Flavobacteriales</taxon>
        <taxon>Weeksellaceae</taxon>
        <taxon>Chryseobacterium group</taxon>
        <taxon>Chryseobacterium</taxon>
    </lineage>
</organism>
<evidence type="ECO:0000313" key="1">
    <source>
        <dbReference type="EMBL" id="GEN74140.1"/>
    </source>
</evidence>
<protein>
    <submittedName>
        <fullName evidence="1">Uncharacterized protein</fullName>
    </submittedName>
</protein>
<dbReference type="EMBL" id="BJYI01000027">
    <property type="protein sequence ID" value="GEN74140.1"/>
    <property type="molecule type" value="Genomic_DNA"/>
</dbReference>
<reference evidence="1 2" key="1">
    <citation type="submission" date="2019-07" db="EMBL/GenBank/DDBJ databases">
        <title>Whole genome shotgun sequence of Chryseobacterium lathyri NBRC 105250.</title>
        <authorList>
            <person name="Hosoyama A."/>
            <person name="Uohara A."/>
            <person name="Ohji S."/>
            <person name="Ichikawa N."/>
        </authorList>
    </citation>
    <scope>NUCLEOTIDE SEQUENCE [LARGE SCALE GENOMIC DNA]</scope>
    <source>
        <strain evidence="1 2">NBRC 105250</strain>
    </source>
</reference>
<name>A0A511YG02_9FLAO</name>
<evidence type="ECO:0000313" key="2">
    <source>
        <dbReference type="Proteomes" id="UP000321150"/>
    </source>
</evidence>
<proteinExistence type="predicted"/>
<accession>A0A511YG02</accession>
<dbReference type="Proteomes" id="UP000321150">
    <property type="component" value="Unassembled WGS sequence"/>
</dbReference>
<sequence>MAKTATDNAVKNTTTKAKLKIILRHRQSSFHEVDQAASYNKGGKKMININSGSIFMGGTPGIKLIKSPANTSKTG</sequence>
<comment type="caution">
    <text evidence="1">The sequence shown here is derived from an EMBL/GenBank/DDBJ whole genome shotgun (WGS) entry which is preliminary data.</text>
</comment>
<dbReference type="AlphaFoldDB" id="A0A511YG02"/>